<keyword evidence="3" id="KW-1185">Reference proteome</keyword>
<evidence type="ECO:0000256" key="1">
    <source>
        <dbReference type="SAM" id="MobiDB-lite"/>
    </source>
</evidence>
<feature type="region of interest" description="Disordered" evidence="1">
    <location>
        <begin position="89"/>
        <end position="111"/>
    </location>
</feature>
<protein>
    <submittedName>
        <fullName evidence="2">Uncharacterized protein</fullName>
    </submittedName>
</protein>
<name>A0A918HJY1_9ACTN</name>
<proteinExistence type="predicted"/>
<gene>
    <name evidence="2" type="ORF">GCM10014713_69380</name>
</gene>
<accession>A0A918HJY1</accession>
<reference evidence="2" key="2">
    <citation type="submission" date="2020-09" db="EMBL/GenBank/DDBJ databases">
        <authorList>
            <person name="Sun Q."/>
            <person name="Ohkuma M."/>
        </authorList>
    </citation>
    <scope>NUCLEOTIDE SEQUENCE</scope>
    <source>
        <strain evidence="2">JCM 3172</strain>
    </source>
</reference>
<dbReference type="AlphaFoldDB" id="A0A918HJY1"/>
<sequence length="111" mass="13087">MTERQCGSKAWLSIAHMWQSRRLPREGTRYDGELSRWAVCTLPVHNRDRNHFAPLRRILPEEGGGYLVLVWGRIFGRERVEWYRSRCDRTEPHSCPLPDNRSDSGPTSHRE</sequence>
<comment type="caution">
    <text evidence="2">The sequence shown here is derived from an EMBL/GenBank/DDBJ whole genome shotgun (WGS) entry which is preliminary data.</text>
</comment>
<dbReference type="Proteomes" id="UP000619486">
    <property type="component" value="Unassembled WGS sequence"/>
</dbReference>
<organism evidence="2 3">
    <name type="scientific">Streptomyces purpureus</name>
    <dbReference type="NCBI Taxonomy" id="1951"/>
    <lineage>
        <taxon>Bacteria</taxon>
        <taxon>Bacillati</taxon>
        <taxon>Actinomycetota</taxon>
        <taxon>Actinomycetes</taxon>
        <taxon>Kitasatosporales</taxon>
        <taxon>Streptomycetaceae</taxon>
        <taxon>Streptomyces</taxon>
    </lineage>
</organism>
<evidence type="ECO:0000313" key="3">
    <source>
        <dbReference type="Proteomes" id="UP000619486"/>
    </source>
</evidence>
<reference evidence="2" key="1">
    <citation type="journal article" date="2014" name="Int. J. Syst. Evol. Microbiol.">
        <title>Complete genome sequence of Corynebacterium casei LMG S-19264T (=DSM 44701T), isolated from a smear-ripened cheese.</title>
        <authorList>
            <consortium name="US DOE Joint Genome Institute (JGI-PGF)"/>
            <person name="Walter F."/>
            <person name="Albersmeier A."/>
            <person name="Kalinowski J."/>
            <person name="Ruckert C."/>
        </authorList>
    </citation>
    <scope>NUCLEOTIDE SEQUENCE</scope>
    <source>
        <strain evidence="2">JCM 3172</strain>
    </source>
</reference>
<dbReference type="EMBL" id="BMQQ01000062">
    <property type="protein sequence ID" value="GGT66886.1"/>
    <property type="molecule type" value="Genomic_DNA"/>
</dbReference>
<evidence type="ECO:0000313" key="2">
    <source>
        <dbReference type="EMBL" id="GGT66886.1"/>
    </source>
</evidence>